<reference evidence="2 5" key="1">
    <citation type="journal article" date="2015" name="Int. J. Syst. Evol. Microbiol.">
        <title>Algibacter amylolyticus sp. nov., isolated from intertidal sediment.</title>
        <authorList>
            <person name="Zhang D.C."/>
            <person name="Wu J."/>
            <person name="Neuner K."/>
            <person name="Yao J."/>
            <person name="Margesin R."/>
        </authorList>
    </citation>
    <scope>NUCLEOTIDE SEQUENCE [LARGE SCALE GENOMIC DNA]</scope>
    <source>
        <strain evidence="2 5">RU-4-M-4</strain>
    </source>
</reference>
<dbReference type="SUPFAM" id="SSF54427">
    <property type="entry name" value="NTF2-like"/>
    <property type="match status" value="1"/>
</dbReference>
<evidence type="ECO:0008006" key="6">
    <source>
        <dbReference type="Google" id="ProtNLM"/>
    </source>
</evidence>
<dbReference type="Proteomes" id="UP000322315">
    <property type="component" value="Unassembled WGS sequence"/>
</dbReference>
<dbReference type="EMBL" id="VMBF01000009">
    <property type="protein sequence ID" value="TSJ73523.1"/>
    <property type="molecule type" value="Genomic_DNA"/>
</dbReference>
<reference evidence="3 4" key="2">
    <citation type="submission" date="2019-07" db="EMBL/GenBank/DDBJ databases">
        <title>Algibacter marinivivus sp. nov., isolated from the surface of a marine red alga.</title>
        <authorList>
            <person name="Zhong X."/>
            <person name="Xu W."/>
            <person name="Zhang Y."/>
            <person name="Zhang Q."/>
            <person name="Du Z."/>
        </authorList>
    </citation>
    <scope>NUCLEOTIDE SEQUENCE [LARGE SCALE GENOMIC DNA]</scope>
    <source>
        <strain evidence="3 4">RU-4-M-4</strain>
    </source>
</reference>
<dbReference type="Gene3D" id="3.10.450.50">
    <property type="match status" value="1"/>
</dbReference>
<dbReference type="AlphaFoldDB" id="A0A5M7AYA6"/>
<name>A0A5M7AYA6_9FLAO</name>
<sequence>MKKLIILVLVSVLSINLQAQDKHKDKGEKLEKEAVEFTVDSTAVLTLDKTIETLYNVISGEKDEERNWKQFKFLFSSDAKLIASGKDKEGHLKVVYMSPGDYIKSSGKWLVENGFIEKEIHRKVDTFGNIAQVFSTYECFKSKTDPTPFMRGINSIQLLNDGERWWIVNVFWSQETDKHPIPARYLN</sequence>
<dbReference type="OrthoDB" id="8754772at2"/>
<evidence type="ECO:0000256" key="1">
    <source>
        <dbReference type="SAM" id="SignalP"/>
    </source>
</evidence>
<feature type="chain" id="PRO_5024462272" description="Nuclear transport factor 2 family protein" evidence="1">
    <location>
        <begin position="20"/>
        <end position="187"/>
    </location>
</feature>
<comment type="caution">
    <text evidence="2">The sequence shown here is derived from an EMBL/GenBank/DDBJ whole genome shotgun (WGS) entry which is preliminary data.</text>
</comment>
<keyword evidence="4" id="KW-1185">Reference proteome</keyword>
<accession>A0A5M7AYA6</accession>
<keyword evidence="1" id="KW-0732">Signal</keyword>
<feature type="signal peptide" evidence="1">
    <location>
        <begin position="1"/>
        <end position="19"/>
    </location>
</feature>
<evidence type="ECO:0000313" key="3">
    <source>
        <dbReference type="EMBL" id="TSJ73523.1"/>
    </source>
</evidence>
<evidence type="ECO:0000313" key="4">
    <source>
        <dbReference type="Proteomes" id="UP000315145"/>
    </source>
</evidence>
<dbReference type="EMBL" id="VWRS01000009">
    <property type="protein sequence ID" value="KAA5822373.1"/>
    <property type="molecule type" value="Genomic_DNA"/>
</dbReference>
<dbReference type="InterPro" id="IPR032710">
    <property type="entry name" value="NTF2-like_dom_sf"/>
</dbReference>
<evidence type="ECO:0000313" key="2">
    <source>
        <dbReference type="EMBL" id="KAA5822373.1"/>
    </source>
</evidence>
<organism evidence="2 5">
    <name type="scientific">Algibacter amylolyticus</name>
    <dbReference type="NCBI Taxonomy" id="1608400"/>
    <lineage>
        <taxon>Bacteria</taxon>
        <taxon>Pseudomonadati</taxon>
        <taxon>Bacteroidota</taxon>
        <taxon>Flavobacteriia</taxon>
        <taxon>Flavobacteriales</taxon>
        <taxon>Flavobacteriaceae</taxon>
        <taxon>Algibacter</taxon>
    </lineage>
</organism>
<proteinExistence type="predicted"/>
<reference evidence="2" key="3">
    <citation type="submission" date="2019-09" db="EMBL/GenBank/DDBJ databases">
        <authorList>
            <person name="Zhang D.-C."/>
        </authorList>
    </citation>
    <scope>NUCLEOTIDE SEQUENCE</scope>
    <source>
        <strain evidence="2">RU-4-M-4</strain>
    </source>
</reference>
<gene>
    <name evidence="2" type="ORF">F2B50_14595</name>
    <name evidence="3" type="ORF">FPF71_14595</name>
</gene>
<protein>
    <recommendedName>
        <fullName evidence="6">Nuclear transport factor 2 family protein</fullName>
    </recommendedName>
</protein>
<evidence type="ECO:0000313" key="5">
    <source>
        <dbReference type="Proteomes" id="UP000322315"/>
    </source>
</evidence>
<dbReference type="Proteomes" id="UP000315145">
    <property type="component" value="Unassembled WGS sequence"/>
</dbReference>
<dbReference type="RefSeq" id="WP_144117589.1">
    <property type="nucleotide sequence ID" value="NZ_JACHGE010000007.1"/>
</dbReference>